<gene>
    <name evidence="3" type="ORF">BN7_4483</name>
</gene>
<dbReference type="InParanoid" id="K0KU26"/>
<dbReference type="InterPro" id="IPR001810">
    <property type="entry name" value="F-box_dom"/>
</dbReference>
<sequence>MNSSQETNRSQKRSLDQDEGHSSQNKRTKTTILSLPDECLRRITCHLSQKDTLSLLYSNSHFERACKVRLYRSIIICEKSLDRSDYYFAKLVEQKQFIVLTGFDNIKKFFQMFHTNLVQGKNPGLAKYVQEIITYDFLERDLLENIWFRSKSLEETMNYLKLVWDDVLNSFINLKVFIGPKLSLHKVFEFSKHITSNLQKLSISIENDLSWTSDQDLELPQLKSLKLNIPSRKGSRPPRHPNLDTITGFEKLLVLAKLFIINRSTNNTTLEELELNASFGSDDLESYRSVLESQLTNRNSHSFQSYASGFRNAISDNPNAKPPYCSNELDNESENGEIHFHTDGEEDEDDDNEEDEDDDNEEDEDDDNEEDEDKNNDEIFKKLVNKYREKDLEGNSIMRVSYEGENLRLDPYFFDNNQLAGSRNVNLQYHKHPTELPESEFFSYFIFALFEKNIKLLNLKRLSIVNMRFGKYLFEDFTPAFQNRLSKVIPNFHKLQQLDIKNVAHDSLMFDPTERDFIDIDEEIGDYYAADFPSLINFFTNHPNTPPVYENMKKLVFYVNPYLGDLTLFKYPHNPYFNFHLQLPDFFYKTPNLEELFINAPQQTKLKHVYGIINISTVKLNLKKMTYYEPQWGSKIASRILNARLYRKFTKHSNLHLLNEYYLECSNKIARHFRLIATMENSGAADELDTLCKNHEDTLFFKEEFLYLFGDDARRFFKICPKLEEFTIHGFTFERNKNIFV</sequence>
<dbReference type="HOGENOM" id="CLU_402365_0_0_1"/>
<dbReference type="PROSITE" id="PS50181">
    <property type="entry name" value="FBOX"/>
    <property type="match status" value="1"/>
</dbReference>
<dbReference type="EMBL" id="CAIF01000164">
    <property type="protein sequence ID" value="CCH44914.1"/>
    <property type="molecule type" value="Genomic_DNA"/>
</dbReference>
<feature type="region of interest" description="Disordered" evidence="1">
    <location>
        <begin position="314"/>
        <end position="379"/>
    </location>
</feature>
<organism evidence="3 4">
    <name type="scientific">Wickerhamomyces ciferrii (strain ATCC 14091 / BCRC 22168 / CBS 111 / JCM 3599 / NBRC 0793 / NRRL Y-1031 F-60-10)</name>
    <name type="common">Yeast</name>
    <name type="synonym">Pichia ciferrii</name>
    <dbReference type="NCBI Taxonomy" id="1206466"/>
    <lineage>
        <taxon>Eukaryota</taxon>
        <taxon>Fungi</taxon>
        <taxon>Dikarya</taxon>
        <taxon>Ascomycota</taxon>
        <taxon>Saccharomycotina</taxon>
        <taxon>Saccharomycetes</taxon>
        <taxon>Phaffomycetales</taxon>
        <taxon>Wickerhamomycetaceae</taxon>
        <taxon>Wickerhamomyces</taxon>
    </lineage>
</organism>
<comment type="caution">
    <text evidence="3">The sequence shown here is derived from an EMBL/GenBank/DDBJ whole genome shotgun (WGS) entry which is preliminary data.</text>
</comment>
<evidence type="ECO:0000256" key="1">
    <source>
        <dbReference type="SAM" id="MobiDB-lite"/>
    </source>
</evidence>
<reference evidence="3 4" key="1">
    <citation type="journal article" date="2012" name="Eukaryot. Cell">
        <title>Draft genome sequence of Wickerhamomyces ciferrii NRRL Y-1031 F-60-10.</title>
        <authorList>
            <person name="Schneider J."/>
            <person name="Andrea H."/>
            <person name="Blom J."/>
            <person name="Jaenicke S."/>
            <person name="Ruckert C."/>
            <person name="Schorsch C."/>
            <person name="Szczepanowski R."/>
            <person name="Farwick M."/>
            <person name="Goesmann A."/>
            <person name="Puhler A."/>
            <person name="Schaffer S."/>
            <person name="Tauch A."/>
            <person name="Kohler T."/>
            <person name="Brinkrolf K."/>
        </authorList>
    </citation>
    <scope>NUCLEOTIDE SEQUENCE [LARGE SCALE GENOMIC DNA]</scope>
    <source>
        <strain evidence="4">ATCC 14091 / BCRC 22168 / CBS 111 / JCM 3599 / NBRC 0793 / NRRL Y-1031 F-60-10</strain>
    </source>
</reference>
<proteinExistence type="predicted"/>
<dbReference type="Proteomes" id="UP000009328">
    <property type="component" value="Unassembled WGS sequence"/>
</dbReference>
<evidence type="ECO:0000313" key="4">
    <source>
        <dbReference type="Proteomes" id="UP000009328"/>
    </source>
</evidence>
<protein>
    <recommendedName>
        <fullName evidence="2">F-box domain-containing protein</fullName>
    </recommendedName>
</protein>
<keyword evidence="4" id="KW-1185">Reference proteome</keyword>
<feature type="compositionally biased region" description="Acidic residues" evidence="1">
    <location>
        <begin position="344"/>
        <end position="375"/>
    </location>
</feature>
<evidence type="ECO:0000259" key="2">
    <source>
        <dbReference type="PROSITE" id="PS50181"/>
    </source>
</evidence>
<accession>K0KU26</accession>
<name>K0KU26_WICCF</name>
<feature type="region of interest" description="Disordered" evidence="1">
    <location>
        <begin position="1"/>
        <end position="27"/>
    </location>
</feature>
<dbReference type="AlphaFoldDB" id="K0KU26"/>
<evidence type="ECO:0000313" key="3">
    <source>
        <dbReference type="EMBL" id="CCH44914.1"/>
    </source>
</evidence>
<feature type="domain" description="F-box" evidence="2">
    <location>
        <begin position="29"/>
        <end position="74"/>
    </location>
</feature>